<feature type="chain" id="PRO_5047092036" description="DUF5050 domain-containing protein" evidence="1">
    <location>
        <begin position="32"/>
        <end position="402"/>
    </location>
</feature>
<evidence type="ECO:0000313" key="3">
    <source>
        <dbReference type="Proteomes" id="UP000634529"/>
    </source>
</evidence>
<keyword evidence="1" id="KW-0732">Signal</keyword>
<sequence>MRLQMIFQAKRRSFRVRLTLLIAIILLFVTACTDSATNKEVAPETVKLKDDPHAIVYYSTDLPHERIGDGLSYLFLIDKQGKYTKIKKRGLELNSVIPLGQSLLLNQKEQMLTIQADNNIQTTPYKEDCKVPAGYGQSSGELNGGKTYYSIFNGRFSEDMKYYISKVRWGDETKHYCKDIREFVEATGDDGKHIYYISSDVEDPSKKFFHKASIQGDQLKFDSKTLLEKSKEEGRFMFTKLIAAGDDMVGVYADLIGNKVELNLMQVAKDNKTPFKKHPLLQYDGTNTKYYFFNKESIYLKDGQVYFVDGYGDVYAYNLETNKLNKKFHLNDYQRDEKLQDEIVYFYNDHLYFYHFHEKSKSHQIETYNLEGKVVNTLKLPDLKKEIGRDSVYLYDFKILNH</sequence>
<gene>
    <name evidence="2" type="ORF">IFO66_15190</name>
</gene>
<evidence type="ECO:0008006" key="4">
    <source>
        <dbReference type="Google" id="ProtNLM"/>
    </source>
</evidence>
<evidence type="ECO:0000256" key="1">
    <source>
        <dbReference type="SAM" id="SignalP"/>
    </source>
</evidence>
<comment type="caution">
    <text evidence="2">The sequence shown here is derived from an EMBL/GenBank/DDBJ whole genome shotgun (WGS) entry which is preliminary data.</text>
</comment>
<dbReference type="Proteomes" id="UP000634529">
    <property type="component" value="Unassembled WGS sequence"/>
</dbReference>
<organism evidence="2 3">
    <name type="scientific">Paenibacillus arenosi</name>
    <dbReference type="NCBI Taxonomy" id="2774142"/>
    <lineage>
        <taxon>Bacteria</taxon>
        <taxon>Bacillati</taxon>
        <taxon>Bacillota</taxon>
        <taxon>Bacilli</taxon>
        <taxon>Bacillales</taxon>
        <taxon>Paenibacillaceae</taxon>
        <taxon>Paenibacillus</taxon>
    </lineage>
</organism>
<dbReference type="RefSeq" id="WP_192025974.1">
    <property type="nucleotide sequence ID" value="NZ_JACYTN010000013.1"/>
</dbReference>
<name>A0ABR9B159_9BACL</name>
<accession>A0ABR9B159</accession>
<reference evidence="2 3" key="1">
    <citation type="submission" date="2020-09" db="EMBL/GenBank/DDBJ databases">
        <title>Paenibacillus sp. CAU 1523 isolated from sand of Haeundae Beach.</title>
        <authorList>
            <person name="Kim W."/>
        </authorList>
    </citation>
    <scope>NUCLEOTIDE SEQUENCE [LARGE SCALE GENOMIC DNA]</scope>
    <source>
        <strain evidence="2 3">CAU 1523</strain>
    </source>
</reference>
<protein>
    <recommendedName>
        <fullName evidence="4">DUF5050 domain-containing protein</fullName>
    </recommendedName>
</protein>
<evidence type="ECO:0000313" key="2">
    <source>
        <dbReference type="EMBL" id="MBD8499639.1"/>
    </source>
</evidence>
<keyword evidence="3" id="KW-1185">Reference proteome</keyword>
<feature type="signal peptide" evidence="1">
    <location>
        <begin position="1"/>
        <end position="31"/>
    </location>
</feature>
<proteinExistence type="predicted"/>
<dbReference type="PROSITE" id="PS51257">
    <property type="entry name" value="PROKAR_LIPOPROTEIN"/>
    <property type="match status" value="1"/>
</dbReference>
<dbReference type="EMBL" id="JACYTN010000013">
    <property type="protein sequence ID" value="MBD8499639.1"/>
    <property type="molecule type" value="Genomic_DNA"/>
</dbReference>